<dbReference type="EMBL" id="JBBEGN010000003">
    <property type="protein sequence ID" value="MEJ2867702.1"/>
    <property type="molecule type" value="Genomic_DNA"/>
</dbReference>
<gene>
    <name evidence="1" type="ORF">WCD74_08005</name>
</gene>
<proteinExistence type="predicted"/>
<accession>A0ABU8MKN3</accession>
<name>A0ABU8MKN3_9PSEU</name>
<comment type="caution">
    <text evidence="1">The sequence shown here is derived from an EMBL/GenBank/DDBJ whole genome shotgun (WGS) entry which is preliminary data.</text>
</comment>
<dbReference type="Proteomes" id="UP001385809">
    <property type="component" value="Unassembled WGS sequence"/>
</dbReference>
<evidence type="ECO:0000313" key="1">
    <source>
        <dbReference type="EMBL" id="MEJ2867702.1"/>
    </source>
</evidence>
<dbReference type="RefSeq" id="WP_337694313.1">
    <property type="nucleotide sequence ID" value="NZ_JBBEGN010000003.1"/>
</dbReference>
<evidence type="ECO:0000313" key="2">
    <source>
        <dbReference type="Proteomes" id="UP001385809"/>
    </source>
</evidence>
<organism evidence="1 2">
    <name type="scientific">Actinomycetospora aurantiaca</name>
    <dbReference type="NCBI Taxonomy" id="3129233"/>
    <lineage>
        <taxon>Bacteria</taxon>
        <taxon>Bacillati</taxon>
        <taxon>Actinomycetota</taxon>
        <taxon>Actinomycetes</taxon>
        <taxon>Pseudonocardiales</taxon>
        <taxon>Pseudonocardiaceae</taxon>
        <taxon>Actinomycetospora</taxon>
    </lineage>
</organism>
<sequence length="82" mass="8632">MTLGGDGARPSAEDGLDDDADGFVVLVVDPVTGHGDCYGPYLEAGAAHGQAEWRRLEFDVADLPDVVIAVLPWHAEGDLLTL</sequence>
<keyword evidence="2" id="KW-1185">Reference proteome</keyword>
<protein>
    <submittedName>
        <fullName evidence="1">Uncharacterized protein</fullName>
    </submittedName>
</protein>
<reference evidence="1 2" key="1">
    <citation type="submission" date="2024-03" db="EMBL/GenBank/DDBJ databases">
        <title>Actinomycetospora sp. OC33-EN08, a novel actinomycete isolated from wild orchid (Aerides multiflora).</title>
        <authorList>
            <person name="Suriyachadkun C."/>
        </authorList>
    </citation>
    <scope>NUCLEOTIDE SEQUENCE [LARGE SCALE GENOMIC DNA]</scope>
    <source>
        <strain evidence="1 2">OC33-EN08</strain>
    </source>
</reference>